<dbReference type="GO" id="GO:0042132">
    <property type="term" value="F:fructose 1,6-bisphosphate 1-phosphatase activity"/>
    <property type="evidence" value="ECO:0007669"/>
    <property type="project" value="UniProtKB-UniRule"/>
</dbReference>
<dbReference type="HOGENOM" id="CLU_028392_2_0_9"/>
<evidence type="ECO:0000313" key="5">
    <source>
        <dbReference type="EMBL" id="EHL12718.1"/>
    </source>
</evidence>
<dbReference type="AlphaFoldDB" id="G9WLR3"/>
<accession>G9WLR3</accession>
<comment type="cofactor">
    <cofactor evidence="4">
        <name>Mn(2+)</name>
        <dbReference type="ChEBI" id="CHEBI:29035"/>
    </cofactor>
</comment>
<keyword evidence="1 4" id="KW-0378">Hydrolase</keyword>
<reference evidence="5" key="1">
    <citation type="submission" date="2011-08" db="EMBL/GenBank/DDBJ databases">
        <authorList>
            <consortium name="The Broad Institute Genome Sequencing Platform"/>
            <person name="Earl A."/>
            <person name="Ward D."/>
            <person name="Feldgarden M."/>
            <person name="Gevers D."/>
            <person name="Sizova M."/>
            <person name="Hazen A."/>
            <person name="Epstein S."/>
            <person name="Young S.K."/>
            <person name="Zeng Q."/>
            <person name="Gargeya S."/>
            <person name="Fitzgerald M."/>
            <person name="Haas B."/>
            <person name="Abouelleil A."/>
            <person name="Alvarado L."/>
            <person name="Arachchi H.M."/>
            <person name="Berlin A."/>
            <person name="Brown A."/>
            <person name="Chapman S.B."/>
            <person name="Chen Z."/>
            <person name="Dunbar C."/>
            <person name="Freedman E."/>
            <person name="Gearin G."/>
            <person name="Gellesch M."/>
            <person name="Goldberg J."/>
            <person name="Griggs A."/>
            <person name="Gujja S."/>
            <person name="Heiman D."/>
            <person name="Howarth C."/>
            <person name="Larson L."/>
            <person name="Lui A."/>
            <person name="MacDonald P.J.P."/>
            <person name="Montmayeur A."/>
            <person name="Murphy C."/>
            <person name="Neiman D."/>
            <person name="Pearson M."/>
            <person name="Priest M."/>
            <person name="Roberts A."/>
            <person name="Saif S."/>
            <person name="Shea T."/>
            <person name="Shenoy N."/>
            <person name="Sisk P."/>
            <person name="Stolte C."/>
            <person name="Sykes S."/>
            <person name="Wortman J."/>
            <person name="Nusbaum C."/>
            <person name="Birren B."/>
        </authorList>
    </citation>
    <scope>NUCLEOTIDE SEQUENCE</scope>
    <source>
        <strain evidence="5">ACB1</strain>
    </source>
</reference>
<dbReference type="RefSeq" id="WP_009534141.1">
    <property type="nucleotide sequence ID" value="NZ_KE148312.1"/>
</dbReference>
<comment type="pathway">
    <text evidence="4">Carbohydrate biosynthesis; gluconeogenesis.</text>
</comment>
<dbReference type="EC" id="3.1.3.11" evidence="4"/>
<dbReference type="UniPathway" id="UPA00138"/>
<evidence type="ECO:0000256" key="3">
    <source>
        <dbReference type="ARBA" id="ARBA00023277"/>
    </source>
</evidence>
<keyword evidence="2 4" id="KW-0464">Manganese</keyword>
<comment type="caution">
    <text evidence="5">The sequence shown here is derived from an EMBL/GenBank/DDBJ whole genome shotgun (WGS) entry which is preliminary data.</text>
</comment>
<evidence type="ECO:0000256" key="1">
    <source>
        <dbReference type="ARBA" id="ARBA00022801"/>
    </source>
</evidence>
<dbReference type="EMBL" id="AFZC02000003">
    <property type="protein sequence ID" value="EHL12718.1"/>
    <property type="molecule type" value="Genomic_DNA"/>
</dbReference>
<evidence type="ECO:0000256" key="4">
    <source>
        <dbReference type="HAMAP-Rule" id="MF_01854"/>
    </source>
</evidence>
<comment type="catalytic activity">
    <reaction evidence="4">
        <text>beta-D-fructose 1,6-bisphosphate + H2O = beta-D-fructose 6-phosphate + phosphate</text>
        <dbReference type="Rhea" id="RHEA:11064"/>
        <dbReference type="ChEBI" id="CHEBI:15377"/>
        <dbReference type="ChEBI" id="CHEBI:32966"/>
        <dbReference type="ChEBI" id="CHEBI:43474"/>
        <dbReference type="ChEBI" id="CHEBI:57634"/>
        <dbReference type="EC" id="3.1.3.11"/>
    </reaction>
</comment>
<dbReference type="SUPFAM" id="SSF56300">
    <property type="entry name" value="Metallo-dependent phosphatases"/>
    <property type="match status" value="1"/>
</dbReference>
<protein>
    <recommendedName>
        <fullName evidence="4">Fructose-1,6-bisphosphatase class 3</fullName>
        <shortName evidence="4">FBPase class 3</shortName>
        <ecNumber evidence="4">3.1.3.11</ecNumber>
    </recommendedName>
    <alternativeName>
        <fullName evidence="4">D-fructose-1,6-bisphosphate 1-phosphohydrolase class 3</fullName>
    </alternativeName>
</protein>
<evidence type="ECO:0000313" key="6">
    <source>
        <dbReference type="Proteomes" id="UP000018461"/>
    </source>
</evidence>
<dbReference type="Gene3D" id="3.60.21.10">
    <property type="match status" value="1"/>
</dbReference>
<keyword evidence="3 4" id="KW-0119">Carbohydrate metabolism</keyword>
<keyword evidence="6" id="KW-1185">Reference proteome</keyword>
<sequence length="648" mass="75089">MKRDLDYLRLLAKSFPTANQAAAEIINLKAICALPKGTEYFFSDLHGESEAFIFLMRSASGVIRSKIEEIFSHFLSEDEQLRLANLIYYPRETFLDKGNTFLEDKEWQKITIHRLVALCLKIASKYTRSKVRKKLPKDFAYAIDELLHDEEEDTKLYHREILQGILDVERGREFIIALCELIQNLSIDSLHIIGDIFDRGPHPDSIMEELMCFHDVDIQWGNHDVDWMGAFAGNPACIANVLRIATSYNSFDVLEDGYGINLRPLSMFAQEVYGNDPCSSFYPHLWDKNIADSVEPELAAKMCKTISVIMWKEEGQLIQRHPEYGLTHRMLLHKINPEKGEIELEGKIYPLKDCHFPTINWADPYVLSEKEQELMDTLVYSFTHSKMLKKHIDFFFTHGSMYKIVNHNILYHGCIPMTEEGEFLSISTRDGEVSGKRLMDYCEQKCIEAYFMNREMDPNGKLYATDFFWYLWCGPKSPLFGKDKMCTFEHCLIEDPETHKESYNAYYKWIEKESYVDKIIEEFRENPELSHIINGHVPVKSKKGESPIKASGKLFIIDGGISKAYHSKTGIAGYTLIYDSKHLSLAEHKDFHKGEENTPDIRVVERMKGRIRIGETDKGVELRQQMEDLWELLEAYGNGELKEQYSGK</sequence>
<name>G9WLR3_9FIRM</name>
<dbReference type="Pfam" id="PF06874">
    <property type="entry name" value="FBPase_2"/>
    <property type="match status" value="1"/>
</dbReference>
<dbReference type="GO" id="GO:0006094">
    <property type="term" value="P:gluconeogenesis"/>
    <property type="evidence" value="ECO:0007669"/>
    <property type="project" value="UniProtKB-UniRule"/>
</dbReference>
<dbReference type="InterPro" id="IPR009164">
    <property type="entry name" value="FBPtase_class3"/>
</dbReference>
<dbReference type="STRING" id="796943.HMPREF9625_00272"/>
<gene>
    <name evidence="4" type="primary">fbp</name>
    <name evidence="5" type="ORF">HMPREF9625_00272</name>
</gene>
<evidence type="ECO:0000256" key="2">
    <source>
        <dbReference type="ARBA" id="ARBA00023211"/>
    </source>
</evidence>
<reference evidence="5" key="2">
    <citation type="submission" date="2013-03" db="EMBL/GenBank/DDBJ databases">
        <title>The Genome Sequence of Oribacterium sp. ACB1.</title>
        <authorList>
            <consortium name="The Broad Institute Genomics Platform"/>
            <consortium name="The Broad Institute Genome Sequencing Center for Infectious Disease"/>
            <person name="Earl A."/>
            <person name="Ward D."/>
            <person name="Feldgarden M."/>
            <person name="Gevers D."/>
            <person name="Sizova M."/>
            <person name="Hazen A."/>
            <person name="Epstein S."/>
            <person name="Walker B."/>
            <person name="Young S."/>
            <person name="Zeng Q."/>
            <person name="Gargeya S."/>
            <person name="Fitzgerald M."/>
            <person name="Haas B."/>
            <person name="Abouelleil A."/>
            <person name="Allen A.W."/>
            <person name="Alvarado L."/>
            <person name="Arachchi H.M."/>
            <person name="Berlin A.M."/>
            <person name="Chapman S.B."/>
            <person name="Gainer-Dewar J."/>
            <person name="Goldberg J."/>
            <person name="Griggs A."/>
            <person name="Gujja S."/>
            <person name="Hansen M."/>
            <person name="Howarth C."/>
            <person name="Imamovic A."/>
            <person name="Ireland A."/>
            <person name="Larimer J."/>
            <person name="McCowan C."/>
            <person name="Murphy C."/>
            <person name="Pearson M."/>
            <person name="Poon T.W."/>
            <person name="Priest M."/>
            <person name="Roberts A."/>
            <person name="Saif S."/>
            <person name="Shea T."/>
            <person name="Sisk P."/>
            <person name="Sykes S."/>
            <person name="Wortman J."/>
            <person name="Nusbaum C."/>
            <person name="Birren B."/>
        </authorList>
    </citation>
    <scope>NUCLEOTIDE SEQUENCE [LARGE SCALE GENOMIC DNA]</scope>
    <source>
        <strain evidence="5">ACB1</strain>
    </source>
</reference>
<comment type="similarity">
    <text evidence="4">Belongs to the FBPase class 3 family.</text>
</comment>
<dbReference type="Proteomes" id="UP000018461">
    <property type="component" value="Unassembled WGS sequence"/>
</dbReference>
<dbReference type="PATRIC" id="fig|796943.3.peg.661"/>
<dbReference type="InterPro" id="IPR029052">
    <property type="entry name" value="Metallo-depent_PP-like"/>
</dbReference>
<dbReference type="HAMAP" id="MF_01854">
    <property type="entry name" value="FBPase_class3"/>
    <property type="match status" value="1"/>
</dbReference>
<proteinExistence type="inferred from homology"/>
<organism evidence="5 6">
    <name type="scientific">Oribacterium parvum ACB1</name>
    <dbReference type="NCBI Taxonomy" id="796943"/>
    <lineage>
        <taxon>Bacteria</taxon>
        <taxon>Bacillati</taxon>
        <taxon>Bacillota</taxon>
        <taxon>Clostridia</taxon>
        <taxon>Lachnospirales</taxon>
        <taxon>Lachnospiraceae</taxon>
        <taxon>Oribacterium</taxon>
    </lineage>
</organism>